<proteinExistence type="predicted"/>
<dbReference type="Pfam" id="PF03062">
    <property type="entry name" value="MBOAT"/>
    <property type="match status" value="1"/>
</dbReference>
<protein>
    <submittedName>
        <fullName evidence="9">Uncharacterized protein</fullName>
    </submittedName>
</protein>
<feature type="transmembrane region" description="Helical" evidence="8">
    <location>
        <begin position="66"/>
        <end position="89"/>
    </location>
</feature>
<dbReference type="InterPro" id="IPR049941">
    <property type="entry name" value="LPLAT_7/PORCN-like"/>
</dbReference>
<organism evidence="9 10">
    <name type="scientific">Caenorhabditis briggsae</name>
    <dbReference type="NCBI Taxonomy" id="6238"/>
    <lineage>
        <taxon>Eukaryota</taxon>
        <taxon>Metazoa</taxon>
        <taxon>Ecdysozoa</taxon>
        <taxon>Nematoda</taxon>
        <taxon>Chromadorea</taxon>
        <taxon>Rhabditida</taxon>
        <taxon>Rhabditina</taxon>
        <taxon>Rhabditomorpha</taxon>
        <taxon>Rhabditoidea</taxon>
        <taxon>Rhabditidae</taxon>
        <taxon>Peloderinae</taxon>
        <taxon>Caenorhabditis</taxon>
    </lineage>
</organism>
<evidence type="ECO:0000256" key="6">
    <source>
        <dbReference type="ARBA" id="ARBA00023315"/>
    </source>
</evidence>
<feature type="region of interest" description="Disordered" evidence="7">
    <location>
        <begin position="474"/>
        <end position="508"/>
    </location>
</feature>
<evidence type="ECO:0000256" key="5">
    <source>
        <dbReference type="ARBA" id="ARBA00023136"/>
    </source>
</evidence>
<keyword evidence="5 8" id="KW-0472">Membrane</keyword>
<name>A0AAE9A7G3_CAEBR</name>
<dbReference type="OMA" id="WFVYINI"/>
<evidence type="ECO:0000256" key="2">
    <source>
        <dbReference type="ARBA" id="ARBA00022679"/>
    </source>
</evidence>
<keyword evidence="2" id="KW-0808">Transferase</keyword>
<feature type="compositionally biased region" description="Polar residues" evidence="7">
    <location>
        <begin position="491"/>
        <end position="508"/>
    </location>
</feature>
<gene>
    <name evidence="9" type="ORF">L3Y34_002905</name>
</gene>
<dbReference type="Proteomes" id="UP000827892">
    <property type="component" value="Chromosome IV"/>
</dbReference>
<dbReference type="KEGG" id="cbr:CBG_00365"/>
<feature type="transmembrane region" description="Helical" evidence="8">
    <location>
        <begin position="109"/>
        <end position="127"/>
    </location>
</feature>
<feature type="transmembrane region" description="Helical" evidence="8">
    <location>
        <begin position="263"/>
        <end position="281"/>
    </location>
</feature>
<dbReference type="EMBL" id="CP090894">
    <property type="protein sequence ID" value="ULT93037.1"/>
    <property type="molecule type" value="Genomic_DNA"/>
</dbReference>
<feature type="transmembrane region" description="Helical" evidence="8">
    <location>
        <begin position="367"/>
        <end position="388"/>
    </location>
</feature>
<evidence type="ECO:0000256" key="4">
    <source>
        <dbReference type="ARBA" id="ARBA00022989"/>
    </source>
</evidence>
<feature type="transmembrane region" description="Helical" evidence="8">
    <location>
        <begin position="440"/>
        <end position="460"/>
    </location>
</feature>
<evidence type="ECO:0000256" key="8">
    <source>
        <dbReference type="SAM" id="Phobius"/>
    </source>
</evidence>
<dbReference type="GO" id="GO:0016020">
    <property type="term" value="C:membrane"/>
    <property type="evidence" value="ECO:0007669"/>
    <property type="project" value="UniProtKB-SubCell"/>
</dbReference>
<sequence>MSSLNDEPDENNHIFYDPVTILRPISRATGINLDQLNFVTVLFFSFGLGYWFRLQFRQANRTTRAAVSTGIGLAFTYFCYGNAIIHLFINGFGSYILMLTVTPRHVHKAVFAFAMGYLLLIHAYRWMYQKTYCLDVTGSMMVAVGKITLLASAITDGMGREESELSAGQKRDAVKKIPSLLDFASYMFNFQTVIVGPMNHYSTWSTFLDLQHVPTNEKTGKPYDPTSTAMRKFEIAIGFSVVYTITGPYLPMTLTSDPVINEYNLFIWWLITVAASTVHRLPYYFAWTISDAICNVSGFGYDGLDDETAEAKWSKTTNVKPLRVEFGQNYKEMVDNWNIWTVAWLRRVVYERVDGPYRTLAVYVTGAAWHGLAVGYYFSFLTSALFTLTAATFRRCMRHRFLDNSMHKLVYDIFGMIVSKFAIGYIHWPFFVMHFWPSIFVYRKLYMIPHLIALLIYFYLPQIFPPQKKSKEIVSSASSSSQHTEKSEISTRQSSTRTALSSRTVIEK</sequence>
<evidence type="ECO:0000313" key="9">
    <source>
        <dbReference type="EMBL" id="ULT93037.1"/>
    </source>
</evidence>
<comment type="subcellular location">
    <subcellularLocation>
        <location evidence="1">Membrane</location>
        <topology evidence="1">Multi-pass membrane protein</topology>
    </subcellularLocation>
</comment>
<dbReference type="PANTHER" id="PTHR13906">
    <property type="entry name" value="PORCUPINE"/>
    <property type="match status" value="1"/>
</dbReference>
<feature type="transmembrane region" description="Helical" evidence="8">
    <location>
        <begin position="233"/>
        <end position="251"/>
    </location>
</feature>
<reference evidence="9 10" key="1">
    <citation type="submission" date="2022-05" db="EMBL/GenBank/DDBJ databases">
        <title>Chromosome-level reference genomes for two strains of Caenorhabditis briggsae: an improved platform for comparative genomics.</title>
        <authorList>
            <person name="Stevens L."/>
            <person name="Andersen E.C."/>
        </authorList>
    </citation>
    <scope>NUCLEOTIDE SEQUENCE [LARGE SCALE GENOMIC DNA]</scope>
    <source>
        <strain evidence="9">QX1410_ONT</strain>
        <tissue evidence="9">Whole-organism</tissue>
    </source>
</reference>
<evidence type="ECO:0000256" key="7">
    <source>
        <dbReference type="SAM" id="MobiDB-lite"/>
    </source>
</evidence>
<dbReference type="PANTHER" id="PTHR13906:SF11">
    <property type="entry name" value="MEMBRANE BOUND O-ACYL TRANSFERASE, MBOAT"/>
    <property type="match status" value="1"/>
</dbReference>
<dbReference type="InterPro" id="IPR004299">
    <property type="entry name" value="MBOAT_fam"/>
</dbReference>
<evidence type="ECO:0000313" key="10">
    <source>
        <dbReference type="Proteomes" id="UP000827892"/>
    </source>
</evidence>
<keyword evidence="4 8" id="KW-1133">Transmembrane helix</keyword>
<dbReference type="AlphaFoldDB" id="A0AAE9A7G3"/>
<feature type="transmembrane region" description="Helical" evidence="8">
    <location>
        <begin position="36"/>
        <end position="54"/>
    </location>
</feature>
<accession>A0AAE9A7G3</accession>
<feature type="transmembrane region" description="Helical" evidence="8">
    <location>
        <begin position="409"/>
        <end position="428"/>
    </location>
</feature>
<dbReference type="GO" id="GO:0016746">
    <property type="term" value="F:acyltransferase activity"/>
    <property type="evidence" value="ECO:0007669"/>
    <property type="project" value="UniProtKB-KW"/>
</dbReference>
<keyword evidence="6" id="KW-0012">Acyltransferase</keyword>
<keyword evidence="3 8" id="KW-0812">Transmembrane</keyword>
<evidence type="ECO:0000256" key="1">
    <source>
        <dbReference type="ARBA" id="ARBA00004141"/>
    </source>
</evidence>
<evidence type="ECO:0000256" key="3">
    <source>
        <dbReference type="ARBA" id="ARBA00022692"/>
    </source>
</evidence>